<gene>
    <name evidence="6" type="ORF">NEZAVI_LOCUS5358</name>
</gene>
<feature type="compositionally biased region" description="Basic and acidic residues" evidence="4">
    <location>
        <begin position="79"/>
        <end position="96"/>
    </location>
</feature>
<evidence type="ECO:0000256" key="3">
    <source>
        <dbReference type="SAM" id="Coils"/>
    </source>
</evidence>
<keyword evidence="1 2" id="KW-0694">RNA-binding</keyword>
<feature type="region of interest" description="Disordered" evidence="4">
    <location>
        <begin position="372"/>
        <end position="412"/>
    </location>
</feature>
<dbReference type="EMBL" id="OV725079">
    <property type="protein sequence ID" value="CAH1395012.1"/>
    <property type="molecule type" value="Genomic_DNA"/>
</dbReference>
<feature type="compositionally biased region" description="Low complexity" evidence="4">
    <location>
        <begin position="248"/>
        <end position="258"/>
    </location>
</feature>
<name>A0A9P0H4W8_NEZVI</name>
<sequence length="547" mass="61576">MADSNDDLLEDGDLSETNFEELDLAEEDALLADDGDDFKPIKSSRNEGEKMSQDDDDYLELGVDEDLTLNDEEVTANNHDSDDNSGGERTRFKSERQIIARSSSAIPETLDAVAVRNPIKVNRGGNRGGKGRGGSGKKYGRFQSPNIHVNPHFRPRMPVGGPQMWNSGYHGPPQPPSFQPSHPNYGYQPSHIQQSNQWNDQGYYANSGPPQYNQPPMDMNNANWDPNYYQGGPSQNFGPPGGFQHSGPQMMPPRMRQPYNPGPRPAFNKNQNKHFVAKHHHQGGQQLGWSNNRHQKRDQFHHLGKMSQNKQQKFDNSSAHRVRSNLQEIKMVDCLPADALAVEEDEEMKAYRKKIEEQKKLREQILKQKEEKRMVAAQQKQQESGTSTTVPVSTPASASSDGPPGVSDESAKKVEYKTVRLRTSDGKTRFKKMTVAEIRELRKMKKFTKKVSPLHKINPSGVSVKAPLPQIQSRVVAVENLSASTTQKQLEEMAGQVGTVEKVELDNEKKTAVIKFQQLESAKEFVSKYQRKMVDLSMIGIKFIRED</sequence>
<protein>
    <recommendedName>
        <fullName evidence="5">RRM domain-containing protein</fullName>
    </recommendedName>
</protein>
<dbReference type="PROSITE" id="PS50102">
    <property type="entry name" value="RRM"/>
    <property type="match status" value="1"/>
</dbReference>
<dbReference type="OrthoDB" id="5990677at2759"/>
<dbReference type="Gene3D" id="3.30.70.330">
    <property type="match status" value="1"/>
</dbReference>
<dbReference type="InterPro" id="IPR039878">
    <property type="entry name" value="RBM33"/>
</dbReference>
<feature type="coiled-coil region" evidence="3">
    <location>
        <begin position="341"/>
        <end position="372"/>
    </location>
</feature>
<feature type="compositionally biased region" description="Low complexity" evidence="4">
    <location>
        <begin position="386"/>
        <end position="400"/>
    </location>
</feature>
<dbReference type="GO" id="GO:0003723">
    <property type="term" value="F:RNA binding"/>
    <property type="evidence" value="ECO:0007669"/>
    <property type="project" value="UniProtKB-UniRule"/>
</dbReference>
<evidence type="ECO:0000256" key="4">
    <source>
        <dbReference type="SAM" id="MobiDB-lite"/>
    </source>
</evidence>
<dbReference type="InterPro" id="IPR035979">
    <property type="entry name" value="RBD_domain_sf"/>
</dbReference>
<organism evidence="6 7">
    <name type="scientific">Nezara viridula</name>
    <name type="common">Southern green stink bug</name>
    <name type="synonym">Cimex viridulus</name>
    <dbReference type="NCBI Taxonomy" id="85310"/>
    <lineage>
        <taxon>Eukaryota</taxon>
        <taxon>Metazoa</taxon>
        <taxon>Ecdysozoa</taxon>
        <taxon>Arthropoda</taxon>
        <taxon>Hexapoda</taxon>
        <taxon>Insecta</taxon>
        <taxon>Pterygota</taxon>
        <taxon>Neoptera</taxon>
        <taxon>Paraneoptera</taxon>
        <taxon>Hemiptera</taxon>
        <taxon>Heteroptera</taxon>
        <taxon>Panheteroptera</taxon>
        <taxon>Pentatomomorpha</taxon>
        <taxon>Pentatomoidea</taxon>
        <taxon>Pentatomidae</taxon>
        <taxon>Pentatominae</taxon>
        <taxon>Nezara</taxon>
    </lineage>
</organism>
<dbReference type="SMART" id="SM00360">
    <property type="entry name" value="RRM"/>
    <property type="match status" value="1"/>
</dbReference>
<keyword evidence="3" id="KW-0175">Coiled coil</keyword>
<proteinExistence type="predicted"/>
<evidence type="ECO:0000256" key="1">
    <source>
        <dbReference type="ARBA" id="ARBA00022884"/>
    </source>
</evidence>
<dbReference type="PANTHER" id="PTHR22014">
    <property type="entry name" value="RNA-BINDING PROTEIN 33"/>
    <property type="match status" value="1"/>
</dbReference>
<evidence type="ECO:0000313" key="7">
    <source>
        <dbReference type="Proteomes" id="UP001152798"/>
    </source>
</evidence>
<dbReference type="SUPFAM" id="SSF54928">
    <property type="entry name" value="RNA-binding domain, RBD"/>
    <property type="match status" value="1"/>
</dbReference>
<feature type="compositionally biased region" description="Acidic residues" evidence="4">
    <location>
        <begin position="25"/>
        <end position="36"/>
    </location>
</feature>
<feature type="region of interest" description="Disordered" evidence="4">
    <location>
        <begin position="120"/>
        <end position="151"/>
    </location>
</feature>
<feature type="region of interest" description="Disordered" evidence="4">
    <location>
        <begin position="230"/>
        <end position="269"/>
    </location>
</feature>
<dbReference type="Pfam" id="PF00076">
    <property type="entry name" value="RRM_1"/>
    <property type="match status" value="1"/>
</dbReference>
<dbReference type="Proteomes" id="UP001152798">
    <property type="component" value="Chromosome 3"/>
</dbReference>
<feature type="region of interest" description="Disordered" evidence="4">
    <location>
        <begin position="25"/>
        <end position="96"/>
    </location>
</feature>
<dbReference type="AlphaFoldDB" id="A0A9P0H4W8"/>
<dbReference type="PANTHER" id="PTHR22014:SF2">
    <property type="entry name" value="RNA-BINDING PROTEIN 33"/>
    <property type="match status" value="1"/>
</dbReference>
<reference evidence="6" key="1">
    <citation type="submission" date="2022-01" db="EMBL/GenBank/DDBJ databases">
        <authorList>
            <person name="King R."/>
        </authorList>
    </citation>
    <scope>NUCLEOTIDE SEQUENCE</scope>
</reference>
<feature type="compositionally biased region" description="Acidic residues" evidence="4">
    <location>
        <begin position="54"/>
        <end position="74"/>
    </location>
</feature>
<dbReference type="InterPro" id="IPR012677">
    <property type="entry name" value="Nucleotide-bd_a/b_plait_sf"/>
</dbReference>
<feature type="compositionally biased region" description="Basic and acidic residues" evidence="4">
    <location>
        <begin position="37"/>
        <end position="53"/>
    </location>
</feature>
<evidence type="ECO:0000313" key="6">
    <source>
        <dbReference type="EMBL" id="CAH1395012.1"/>
    </source>
</evidence>
<accession>A0A9P0H4W8</accession>
<dbReference type="InterPro" id="IPR000504">
    <property type="entry name" value="RRM_dom"/>
</dbReference>
<keyword evidence="7" id="KW-1185">Reference proteome</keyword>
<feature type="compositionally biased region" description="Gly residues" evidence="4">
    <location>
        <begin position="125"/>
        <end position="137"/>
    </location>
</feature>
<evidence type="ECO:0000259" key="5">
    <source>
        <dbReference type="PROSITE" id="PS50102"/>
    </source>
</evidence>
<dbReference type="CDD" id="cd00590">
    <property type="entry name" value="RRM_SF"/>
    <property type="match status" value="1"/>
</dbReference>
<evidence type="ECO:0000256" key="2">
    <source>
        <dbReference type="PROSITE-ProRule" id="PRU00176"/>
    </source>
</evidence>
<feature type="domain" description="RRM" evidence="5">
    <location>
        <begin position="474"/>
        <end position="546"/>
    </location>
</feature>